<protein>
    <submittedName>
        <fullName evidence="6">Uncharacterized protein</fullName>
    </submittedName>
</protein>
<evidence type="ECO:0000256" key="5">
    <source>
        <dbReference type="SAM" id="MobiDB-lite"/>
    </source>
</evidence>
<feature type="compositionally biased region" description="Polar residues" evidence="5">
    <location>
        <begin position="16"/>
        <end position="29"/>
    </location>
</feature>
<feature type="compositionally biased region" description="Basic residues" evidence="5">
    <location>
        <begin position="724"/>
        <end position="735"/>
    </location>
</feature>
<comment type="caution">
    <text evidence="6">The sequence shown here is derived from an EMBL/GenBank/DDBJ whole genome shotgun (WGS) entry which is preliminary data.</text>
</comment>
<feature type="compositionally biased region" description="Low complexity" evidence="5">
    <location>
        <begin position="768"/>
        <end position="782"/>
    </location>
</feature>
<comment type="subcellular location">
    <subcellularLocation>
        <location evidence="1">Nucleus</location>
        <location evidence="1">Nucleolus</location>
    </subcellularLocation>
</comment>
<feature type="compositionally biased region" description="Basic residues" evidence="5">
    <location>
        <begin position="1"/>
        <end position="14"/>
    </location>
</feature>
<evidence type="ECO:0000256" key="1">
    <source>
        <dbReference type="ARBA" id="ARBA00004604"/>
    </source>
</evidence>
<evidence type="ECO:0000256" key="2">
    <source>
        <dbReference type="ARBA" id="ARBA00022553"/>
    </source>
</evidence>
<reference evidence="6" key="1">
    <citation type="submission" date="2022-12" db="EMBL/GenBank/DDBJ databases">
        <authorList>
            <person name="Webb A."/>
        </authorList>
    </citation>
    <scope>NUCLEOTIDE SEQUENCE</scope>
    <source>
        <strain evidence="6">Hp1</strain>
    </source>
</reference>
<evidence type="ECO:0000256" key="3">
    <source>
        <dbReference type="ARBA" id="ARBA00023242"/>
    </source>
</evidence>
<feature type="compositionally biased region" description="Basic and acidic residues" evidence="5">
    <location>
        <begin position="552"/>
        <end position="590"/>
    </location>
</feature>
<dbReference type="AlphaFoldDB" id="A0AAV0UDH3"/>
<keyword evidence="7" id="KW-1185">Reference proteome</keyword>
<dbReference type="GO" id="GO:0032040">
    <property type="term" value="C:small-subunit processome"/>
    <property type="evidence" value="ECO:0007669"/>
    <property type="project" value="InterPro"/>
</dbReference>
<feature type="region of interest" description="Disordered" evidence="5">
    <location>
        <begin position="480"/>
        <end position="610"/>
    </location>
</feature>
<organism evidence="6 7">
    <name type="scientific">Hyaloperonospora brassicae</name>
    <name type="common">Brassica downy mildew</name>
    <name type="synonym">Peronospora brassicae</name>
    <dbReference type="NCBI Taxonomy" id="162125"/>
    <lineage>
        <taxon>Eukaryota</taxon>
        <taxon>Sar</taxon>
        <taxon>Stramenopiles</taxon>
        <taxon>Oomycota</taxon>
        <taxon>Peronosporomycetes</taxon>
        <taxon>Peronosporales</taxon>
        <taxon>Peronosporaceae</taxon>
        <taxon>Hyaloperonospora</taxon>
    </lineage>
</organism>
<evidence type="ECO:0000256" key="4">
    <source>
        <dbReference type="SAM" id="Coils"/>
    </source>
</evidence>
<dbReference type="InterPro" id="IPR006709">
    <property type="entry name" value="SSU_processome_Utp14"/>
</dbReference>
<feature type="compositionally biased region" description="Acidic residues" evidence="5">
    <location>
        <begin position="159"/>
        <end position="168"/>
    </location>
</feature>
<feature type="compositionally biased region" description="Acidic residues" evidence="5">
    <location>
        <begin position="75"/>
        <end position="104"/>
    </location>
</feature>
<evidence type="ECO:0000313" key="6">
    <source>
        <dbReference type="EMBL" id="CAI5734816.1"/>
    </source>
</evidence>
<feature type="coiled-coil region" evidence="4">
    <location>
        <begin position="393"/>
        <end position="429"/>
    </location>
</feature>
<feature type="compositionally biased region" description="Acidic residues" evidence="5">
    <location>
        <begin position="122"/>
        <end position="137"/>
    </location>
</feature>
<keyword evidence="4" id="KW-0175">Coiled coil</keyword>
<dbReference type="Pfam" id="PF04615">
    <property type="entry name" value="Utp14"/>
    <property type="match status" value="1"/>
</dbReference>
<feature type="compositionally biased region" description="Basic residues" evidence="5">
    <location>
        <begin position="601"/>
        <end position="610"/>
    </location>
</feature>
<proteinExistence type="predicted"/>
<feature type="compositionally biased region" description="Acidic residues" evidence="5">
    <location>
        <begin position="486"/>
        <end position="509"/>
    </location>
</feature>
<dbReference type="PANTHER" id="PTHR14150">
    <property type="entry name" value="U3 SMALL NUCLEOLAR RNA-ASSOCIATED PROTEIN 14"/>
    <property type="match status" value="1"/>
</dbReference>
<dbReference type="EMBL" id="CANTFL010001244">
    <property type="protein sequence ID" value="CAI5734816.1"/>
    <property type="molecule type" value="Genomic_DNA"/>
</dbReference>
<gene>
    <name evidence="6" type="ORF">HBR001_LOCUS6282</name>
</gene>
<dbReference type="Proteomes" id="UP001162031">
    <property type="component" value="Unassembled WGS sequence"/>
</dbReference>
<dbReference type="PANTHER" id="PTHR14150:SF12">
    <property type="entry name" value="U3 SMALL NUCLEOLAR RNA-ASSOCIATED PROTEIN 14 HOMOLOG A"/>
    <property type="match status" value="1"/>
</dbReference>
<feature type="region of interest" description="Disordered" evidence="5">
    <location>
        <begin position="758"/>
        <end position="820"/>
    </location>
</feature>
<feature type="region of interest" description="Disordered" evidence="5">
    <location>
        <begin position="681"/>
        <end position="745"/>
    </location>
</feature>
<name>A0AAV0UDH3_HYABA</name>
<sequence>MARRASARKGKKVARSATSVRSKSTSNGAATAAVKQRRDRGSGSSSSRQLNDVFSDDDEEAASYERTMNARADVDEVFEYEDPTFGQADDDSEVDEDGAFDSNDEAAYGLFFRNATKNVNEEERDGGDGGDDDDGEGGELLSDMLGTAAAGRLSTASANDEEEEEEEEVKVKNLSKMVDSLVAPKSRKRVAEIDSQFASETGDGELTLGSLLAAQTVKPGAEAAEEEDDGEAHEKTKTGLDLRRMRQQVRELEGDGTTLTLQANRDAVQDARAERKLVYVEKTKDMDLFEPVVRRNRQKGTLDLRVQAPKLEKLTPAALASKFVPQTEMEKSVAALLEAGDLSDKRLAKDEEEELARKQVSTEEVAARQKELSKLRSLLFYEEQKTKRIKKIKSKLYHKIRNAQDKKAVAKQKEELRALDLELARKLDEELAEKRAEERLTLKHRNTSKWVKHQLRRGIHADDATRGAIADQLRRGEELRRKMNTVDDDDLDGDDLDGDDADDDDEGEGDAASRLQKRLERQAKALVTEIDADTEEAGKKRGLQGMKFMQRAAEKQREKARAEAEKLLREIRTGDGADDDRVLSEHEDHNSSGGEGAAVATKRKRVRKTKAKVVVTDKDKAVVDQALAGGALQTSDVSMSGGMSARASGVIAVDLGEGGSTVTVSTEDDTRPSNVVDLSVKACTSDSAHGASKSRSKVKSKGADVEPMAQGEENPWLSSTATRSKLRHKKSKTKAQQKSASTQPDVAVAIEALAQDTNTTVRDEVSIASTPARAGTASASTTGKKRKLDEAKTGTFEASEQTVSGSKKLTKKPKASALGAGQDELVRRAFDFVAEEDDELAKEKDRLAGQDADAKKGAEIAKLVGMSGWGSWAGEGVRVSKHQLAREQKAKSIAQAAKQKALAGRKDARLDKVLINEKKDKKAAKYKVKDVPYPFTSREEYEAAIRNPLGSDWNTSHMTNVLTAPKILKRAGTAIAPLVLTKDDRKQAKKELSLKRKAKF</sequence>
<keyword evidence="2" id="KW-0597">Phosphoprotein</keyword>
<evidence type="ECO:0000313" key="7">
    <source>
        <dbReference type="Proteomes" id="UP001162031"/>
    </source>
</evidence>
<feature type="region of interest" description="Disordered" evidence="5">
    <location>
        <begin position="1"/>
        <end position="177"/>
    </location>
</feature>
<keyword evidence="3" id="KW-0539">Nucleus</keyword>
<accession>A0AAV0UDH3</accession>
<dbReference type="GO" id="GO:0006364">
    <property type="term" value="P:rRNA processing"/>
    <property type="evidence" value="ECO:0007669"/>
    <property type="project" value="InterPro"/>
</dbReference>
<feature type="compositionally biased region" description="Polar residues" evidence="5">
    <location>
        <begin position="796"/>
        <end position="807"/>
    </location>
</feature>
<feature type="region of interest" description="Disordered" evidence="5">
    <location>
        <begin position="217"/>
        <end position="239"/>
    </location>
</feature>